<dbReference type="Proteomes" id="UP001318860">
    <property type="component" value="Unassembled WGS sequence"/>
</dbReference>
<evidence type="ECO:0000256" key="7">
    <source>
        <dbReference type="ARBA" id="ARBA00023136"/>
    </source>
</evidence>
<feature type="transmembrane region" description="Helical" evidence="9">
    <location>
        <begin position="157"/>
        <end position="176"/>
    </location>
</feature>
<evidence type="ECO:0000313" key="11">
    <source>
        <dbReference type="Proteomes" id="UP001318860"/>
    </source>
</evidence>
<evidence type="ECO:0000256" key="4">
    <source>
        <dbReference type="ARBA" id="ARBA00022692"/>
    </source>
</evidence>
<organism evidence="10 11">
    <name type="scientific">Rehmannia glutinosa</name>
    <name type="common">Chinese foxglove</name>
    <dbReference type="NCBI Taxonomy" id="99300"/>
    <lineage>
        <taxon>Eukaryota</taxon>
        <taxon>Viridiplantae</taxon>
        <taxon>Streptophyta</taxon>
        <taxon>Embryophyta</taxon>
        <taxon>Tracheophyta</taxon>
        <taxon>Spermatophyta</taxon>
        <taxon>Magnoliopsida</taxon>
        <taxon>eudicotyledons</taxon>
        <taxon>Gunneridae</taxon>
        <taxon>Pentapetalae</taxon>
        <taxon>asterids</taxon>
        <taxon>lamiids</taxon>
        <taxon>Lamiales</taxon>
        <taxon>Orobanchaceae</taxon>
        <taxon>Rehmannieae</taxon>
        <taxon>Rehmannia</taxon>
    </lineage>
</organism>
<keyword evidence="7 9" id="KW-0472">Membrane</keyword>
<name>A0ABR0VIX9_REHGL</name>
<reference evidence="10 11" key="1">
    <citation type="journal article" date="2021" name="Comput. Struct. Biotechnol. J.">
        <title>De novo genome assembly of the potent medicinal plant Rehmannia glutinosa using nanopore technology.</title>
        <authorList>
            <person name="Ma L."/>
            <person name="Dong C."/>
            <person name="Song C."/>
            <person name="Wang X."/>
            <person name="Zheng X."/>
            <person name="Niu Y."/>
            <person name="Chen S."/>
            <person name="Feng W."/>
        </authorList>
    </citation>
    <scope>NUCLEOTIDE SEQUENCE [LARGE SCALE GENOMIC DNA]</scope>
    <source>
        <strain evidence="10">DH-2019</strain>
    </source>
</reference>
<feature type="transmembrane region" description="Helical" evidence="9">
    <location>
        <begin position="75"/>
        <end position="94"/>
    </location>
</feature>
<dbReference type="Pfam" id="PF11744">
    <property type="entry name" value="ALMT"/>
    <property type="match status" value="2"/>
</dbReference>
<dbReference type="EMBL" id="JABTTQ020001113">
    <property type="protein sequence ID" value="KAK6135170.1"/>
    <property type="molecule type" value="Genomic_DNA"/>
</dbReference>
<evidence type="ECO:0000256" key="6">
    <source>
        <dbReference type="ARBA" id="ARBA00023065"/>
    </source>
</evidence>
<evidence type="ECO:0000256" key="3">
    <source>
        <dbReference type="ARBA" id="ARBA00022448"/>
    </source>
</evidence>
<feature type="transmembrane region" description="Helical" evidence="9">
    <location>
        <begin position="131"/>
        <end position="151"/>
    </location>
</feature>
<evidence type="ECO:0000256" key="1">
    <source>
        <dbReference type="ARBA" id="ARBA00004141"/>
    </source>
</evidence>
<comment type="caution">
    <text evidence="10">The sequence shown here is derived from an EMBL/GenBank/DDBJ whole genome shotgun (WGS) entry which is preliminary data.</text>
</comment>
<keyword evidence="4 9" id="KW-0812">Transmembrane</keyword>
<keyword evidence="6" id="KW-0406">Ion transport</keyword>
<evidence type="ECO:0000256" key="2">
    <source>
        <dbReference type="ARBA" id="ARBA00007079"/>
    </source>
</evidence>
<comment type="subcellular location">
    <subcellularLocation>
        <location evidence="1">Membrane</location>
        <topology evidence="1">Multi-pass membrane protein</topology>
    </subcellularLocation>
</comment>
<dbReference type="PANTHER" id="PTHR31086">
    <property type="entry name" value="ALUMINUM-ACTIVATED MALATE TRANSPORTER 10"/>
    <property type="match status" value="1"/>
</dbReference>
<keyword evidence="3" id="KW-0813">Transport</keyword>
<keyword evidence="8" id="KW-0407">Ion channel</keyword>
<keyword evidence="11" id="KW-1185">Reference proteome</keyword>
<accession>A0ABR0VIX9</accession>
<evidence type="ECO:0000256" key="8">
    <source>
        <dbReference type="ARBA" id="ARBA00023303"/>
    </source>
</evidence>
<protein>
    <submittedName>
        <fullName evidence="10">Uncharacterized protein</fullName>
    </submittedName>
</protein>
<evidence type="ECO:0000256" key="5">
    <source>
        <dbReference type="ARBA" id="ARBA00022989"/>
    </source>
</evidence>
<comment type="similarity">
    <text evidence="2">Belongs to the aromatic acid exporter (TC 2.A.85) family.</text>
</comment>
<keyword evidence="5 9" id="KW-1133">Transmembrane helix</keyword>
<evidence type="ECO:0000313" key="10">
    <source>
        <dbReference type="EMBL" id="KAK6135170.1"/>
    </source>
</evidence>
<dbReference type="InterPro" id="IPR020966">
    <property type="entry name" value="ALMT"/>
</dbReference>
<proteinExistence type="inferred from homology"/>
<sequence>MAANFGSLRQSFAERSKERLLPRKYNSDDDSFVIHEGCLRRLFRVMGDRLSKWWSDVKGTAISAYEMGRSDPRKVVFAAKMGSALSLVSVLIFFKEPLSYIGQYSIWAILTVVVVFEFSIGATLNKGFNRALGTLSAGALALGIAELSGMAGQLQEVVIVISIFIAGCVNMYLDCVEYTRIPSKILLYQASDDPLYKGYRAAVESTSQEESLASSELRQVFKDGIQRVGTEGAKVLRLLGEKVEKMEKLSPGDLLQEVHDAAEDLQMMIDQKSYLLVNAESWETEKRPGKFADPELLQELKDNENKPFMINSLTESAYLKSTQTLRNYDPQNPNTSVNLSASQWGSGEDVLKHQTMWPSRLSLIGETIMNEREVRTYESASALSLATFTSLLIEFVARLQNLVSSFEEMSEKAKFREPVDSSETKEVVGLWAVV</sequence>
<feature type="transmembrane region" description="Helical" evidence="9">
    <location>
        <begin position="106"/>
        <end position="124"/>
    </location>
</feature>
<evidence type="ECO:0000256" key="9">
    <source>
        <dbReference type="SAM" id="Phobius"/>
    </source>
</evidence>
<gene>
    <name evidence="10" type="ORF">DH2020_031066</name>
</gene>